<protein>
    <submittedName>
        <fullName evidence="1">Uncharacterized protein</fullName>
    </submittedName>
</protein>
<dbReference type="EMBL" id="FOJG01000001">
    <property type="protein sequence ID" value="SEW35343.1"/>
    <property type="molecule type" value="Genomic_DNA"/>
</dbReference>
<organism evidence="1 2">
    <name type="scientific">Chitinophaga arvensicola</name>
    <dbReference type="NCBI Taxonomy" id="29529"/>
    <lineage>
        <taxon>Bacteria</taxon>
        <taxon>Pseudomonadati</taxon>
        <taxon>Bacteroidota</taxon>
        <taxon>Chitinophagia</taxon>
        <taxon>Chitinophagales</taxon>
        <taxon>Chitinophagaceae</taxon>
        <taxon>Chitinophaga</taxon>
    </lineage>
</organism>
<accession>A0A1I0R4W0</accession>
<sequence>MEFSKMSLRNDEMTAPVFTGALYFIYKINRPSNIP</sequence>
<gene>
    <name evidence="1" type="ORF">SAMN04488122_2224</name>
</gene>
<keyword evidence="2" id="KW-1185">Reference proteome</keyword>
<reference evidence="2" key="1">
    <citation type="submission" date="2016-10" db="EMBL/GenBank/DDBJ databases">
        <authorList>
            <person name="Varghese N."/>
            <person name="Submissions S."/>
        </authorList>
    </citation>
    <scope>NUCLEOTIDE SEQUENCE [LARGE SCALE GENOMIC DNA]</scope>
    <source>
        <strain evidence="2">DSM 3695</strain>
    </source>
</reference>
<proteinExistence type="predicted"/>
<evidence type="ECO:0000313" key="1">
    <source>
        <dbReference type="EMBL" id="SEW35343.1"/>
    </source>
</evidence>
<dbReference type="STRING" id="29529.SAMN04488122_2224"/>
<dbReference type="Proteomes" id="UP000199310">
    <property type="component" value="Unassembled WGS sequence"/>
</dbReference>
<dbReference type="AlphaFoldDB" id="A0A1I0R4W0"/>
<evidence type="ECO:0000313" key="2">
    <source>
        <dbReference type="Proteomes" id="UP000199310"/>
    </source>
</evidence>
<name>A0A1I0R4W0_9BACT</name>